<proteinExistence type="inferred from homology"/>
<dbReference type="GO" id="GO:0003729">
    <property type="term" value="F:mRNA binding"/>
    <property type="evidence" value="ECO:0007669"/>
    <property type="project" value="InterPro"/>
</dbReference>
<feature type="compositionally biased region" description="Basic and acidic residues" evidence="3">
    <location>
        <begin position="107"/>
        <end position="120"/>
    </location>
</feature>
<feature type="region of interest" description="Disordered" evidence="3">
    <location>
        <begin position="69"/>
        <end position="120"/>
    </location>
</feature>
<evidence type="ECO:0000259" key="4">
    <source>
        <dbReference type="Pfam" id="PF15247"/>
    </source>
</evidence>
<feature type="compositionally biased region" description="Low complexity" evidence="3">
    <location>
        <begin position="69"/>
        <end position="100"/>
    </location>
</feature>
<accession>A0A1Y2FRF3</accession>
<comment type="similarity">
    <text evidence="1">Belongs to the SLBP family.</text>
</comment>
<dbReference type="Gene3D" id="1.10.8.1120">
    <property type="entry name" value="Histone RNA hairpin-binding protein RNA-binding domain"/>
    <property type="match status" value="1"/>
</dbReference>
<evidence type="ECO:0000313" key="6">
    <source>
        <dbReference type="Proteomes" id="UP000193920"/>
    </source>
</evidence>
<dbReference type="Pfam" id="PF15247">
    <property type="entry name" value="SLBP_RNA_bind"/>
    <property type="match status" value="1"/>
</dbReference>
<evidence type="ECO:0000313" key="5">
    <source>
        <dbReference type="EMBL" id="ORY86580.1"/>
    </source>
</evidence>
<dbReference type="PANTHER" id="PTHR17408:SF0">
    <property type="entry name" value="HISTONE RNA HAIRPIN-BINDING PROTEIN"/>
    <property type="match status" value="1"/>
</dbReference>
<keyword evidence="6" id="KW-1185">Reference proteome</keyword>
<dbReference type="InterPro" id="IPR029344">
    <property type="entry name" value="SLBP_RNA_bind"/>
</dbReference>
<dbReference type="EMBL" id="MCOG01000002">
    <property type="protein sequence ID" value="ORY86580.1"/>
    <property type="molecule type" value="Genomic_DNA"/>
</dbReference>
<sequence length="240" mass="27828">MYKNKERKINYPHQKTVVTSTIVRTQNFNNSGLLRVNHSIVNSTNNPNGNASINTINNQTNNNNIHPIYNSHNGNNFHNTNNNQHINKNNNLRPKNNNVNQGTQPSSEERRLEQRQKQIEYGKNTIGYKIYIKTIKKENRKKTDPWTPDKYTKCSKRCWDGMVRSWRRQLHNWDPIDDNSSKMNSNQSNGAISLESNKKDILITNNLNQNNLNTINNINQINNSQISTDILINDNTNTTN</sequence>
<protein>
    <recommendedName>
        <fullName evidence="4">Histone RNA hairpin-binding protein RNA-binding domain-containing protein</fullName>
    </recommendedName>
</protein>
<name>A0A1Y2FRF3_9FUNG</name>
<organism evidence="5 6">
    <name type="scientific">Neocallimastix californiae</name>
    <dbReference type="NCBI Taxonomy" id="1754190"/>
    <lineage>
        <taxon>Eukaryota</taxon>
        <taxon>Fungi</taxon>
        <taxon>Fungi incertae sedis</taxon>
        <taxon>Chytridiomycota</taxon>
        <taxon>Chytridiomycota incertae sedis</taxon>
        <taxon>Neocallimastigomycetes</taxon>
        <taxon>Neocallimastigales</taxon>
        <taxon>Neocallimastigaceae</taxon>
        <taxon>Neocallimastix</taxon>
    </lineage>
</organism>
<evidence type="ECO:0000256" key="2">
    <source>
        <dbReference type="ARBA" id="ARBA00022884"/>
    </source>
</evidence>
<gene>
    <name evidence="5" type="ORF">LY90DRAFT_663229</name>
</gene>
<evidence type="ECO:0000256" key="3">
    <source>
        <dbReference type="SAM" id="MobiDB-lite"/>
    </source>
</evidence>
<dbReference type="GO" id="GO:0005737">
    <property type="term" value="C:cytoplasm"/>
    <property type="evidence" value="ECO:0007669"/>
    <property type="project" value="TreeGrafter"/>
</dbReference>
<dbReference type="GO" id="GO:0071207">
    <property type="term" value="F:histone pre-mRNA stem-loop binding"/>
    <property type="evidence" value="ECO:0007669"/>
    <property type="project" value="TreeGrafter"/>
</dbReference>
<feature type="domain" description="Histone RNA hairpin-binding protein RNA-binding" evidence="4">
    <location>
        <begin position="108"/>
        <end position="175"/>
    </location>
</feature>
<dbReference type="GO" id="GO:0071204">
    <property type="term" value="C:histone pre-mRNA 3'end processing complex"/>
    <property type="evidence" value="ECO:0007669"/>
    <property type="project" value="TreeGrafter"/>
</dbReference>
<dbReference type="STRING" id="1754190.A0A1Y2FRF3"/>
<reference evidence="5 6" key="1">
    <citation type="submission" date="2016-08" db="EMBL/GenBank/DDBJ databases">
        <title>A Parts List for Fungal Cellulosomes Revealed by Comparative Genomics.</title>
        <authorList>
            <consortium name="DOE Joint Genome Institute"/>
            <person name="Haitjema C.H."/>
            <person name="Gilmore S.P."/>
            <person name="Henske J.K."/>
            <person name="Solomon K.V."/>
            <person name="De Groot R."/>
            <person name="Kuo A."/>
            <person name="Mondo S.J."/>
            <person name="Salamov A.A."/>
            <person name="Labutti K."/>
            <person name="Zhao Z."/>
            <person name="Chiniquy J."/>
            <person name="Barry K."/>
            <person name="Brewer H.M."/>
            <person name="Purvine S.O."/>
            <person name="Wright A.T."/>
            <person name="Boxma B."/>
            <person name="Van Alen T."/>
            <person name="Hackstein J.H."/>
            <person name="Baker S.E."/>
            <person name="Grigoriev I.V."/>
            <person name="O'Malley M.A."/>
        </authorList>
    </citation>
    <scope>NUCLEOTIDE SEQUENCE [LARGE SCALE GENOMIC DNA]</scope>
    <source>
        <strain evidence="5 6">G1</strain>
    </source>
</reference>
<dbReference type="GO" id="GO:0006398">
    <property type="term" value="P:mRNA 3'-end processing by stem-loop binding and cleavage"/>
    <property type="evidence" value="ECO:0007669"/>
    <property type="project" value="TreeGrafter"/>
</dbReference>
<dbReference type="FunFam" id="1.10.8.1120:FF:000001">
    <property type="entry name" value="Histone RNA hairpin-binding protein-like"/>
    <property type="match status" value="1"/>
</dbReference>
<dbReference type="Proteomes" id="UP000193920">
    <property type="component" value="Unassembled WGS sequence"/>
</dbReference>
<dbReference type="OrthoDB" id="265795at2759"/>
<dbReference type="PANTHER" id="PTHR17408">
    <property type="entry name" value="HISTONE RNA HAIRPIN-BINDING PROTEIN"/>
    <property type="match status" value="1"/>
</dbReference>
<keyword evidence="2" id="KW-0694">RNA-binding</keyword>
<dbReference type="GO" id="GO:0051028">
    <property type="term" value="P:mRNA transport"/>
    <property type="evidence" value="ECO:0007669"/>
    <property type="project" value="TreeGrafter"/>
</dbReference>
<evidence type="ECO:0000256" key="1">
    <source>
        <dbReference type="ARBA" id="ARBA00006151"/>
    </source>
</evidence>
<dbReference type="InterPro" id="IPR026502">
    <property type="entry name" value="SLBP1/SLBP2"/>
</dbReference>
<dbReference type="InterPro" id="IPR038294">
    <property type="entry name" value="SLBP_RNA_bind_sf"/>
</dbReference>
<comment type="caution">
    <text evidence="5">The sequence shown here is derived from an EMBL/GenBank/DDBJ whole genome shotgun (WGS) entry which is preliminary data.</text>
</comment>
<dbReference type="AlphaFoldDB" id="A0A1Y2FRF3"/>